<dbReference type="Proteomes" id="UP000256970">
    <property type="component" value="Unassembled WGS sequence"/>
</dbReference>
<evidence type="ECO:0000313" key="3">
    <source>
        <dbReference type="EMBL" id="SZX74498.1"/>
    </source>
</evidence>
<accession>A0A383WA43</accession>
<dbReference type="EMBL" id="FNXT01001215">
    <property type="protein sequence ID" value="SZX74498.1"/>
    <property type="molecule type" value="Genomic_DNA"/>
</dbReference>
<evidence type="ECO:0000313" key="4">
    <source>
        <dbReference type="Proteomes" id="UP000256970"/>
    </source>
</evidence>
<feature type="region of interest" description="Disordered" evidence="1">
    <location>
        <begin position="1"/>
        <end position="30"/>
    </location>
</feature>
<feature type="domain" description="Protein SirB1 N-terminal" evidence="2">
    <location>
        <begin position="141"/>
        <end position="285"/>
    </location>
</feature>
<dbReference type="PANTHER" id="PTHR31350:SF27">
    <property type="entry name" value="HEMIMETHYLATED DNA-BINDING DOMAIN-CONTAINING PROTEIN"/>
    <property type="match status" value="1"/>
</dbReference>
<dbReference type="PANTHER" id="PTHR31350">
    <property type="entry name" value="SI:DKEY-261L7.2"/>
    <property type="match status" value="1"/>
</dbReference>
<keyword evidence="4" id="KW-1185">Reference proteome</keyword>
<dbReference type="Pfam" id="PF13369">
    <property type="entry name" value="Transglut_core2"/>
    <property type="match status" value="1"/>
</dbReference>
<dbReference type="STRING" id="3088.A0A383WA43"/>
<name>A0A383WA43_TETOB</name>
<feature type="compositionally biased region" description="Low complexity" evidence="1">
    <location>
        <begin position="62"/>
        <end position="77"/>
    </location>
</feature>
<evidence type="ECO:0000256" key="1">
    <source>
        <dbReference type="SAM" id="MobiDB-lite"/>
    </source>
</evidence>
<protein>
    <recommendedName>
        <fullName evidence="2">Protein SirB1 N-terminal domain-containing protein</fullName>
    </recommendedName>
</protein>
<organism evidence="3 4">
    <name type="scientific">Tetradesmus obliquus</name>
    <name type="common">Green alga</name>
    <name type="synonym">Acutodesmus obliquus</name>
    <dbReference type="NCBI Taxonomy" id="3088"/>
    <lineage>
        <taxon>Eukaryota</taxon>
        <taxon>Viridiplantae</taxon>
        <taxon>Chlorophyta</taxon>
        <taxon>core chlorophytes</taxon>
        <taxon>Chlorophyceae</taxon>
        <taxon>CS clade</taxon>
        <taxon>Sphaeropleales</taxon>
        <taxon>Scenedesmaceae</taxon>
        <taxon>Tetradesmus</taxon>
    </lineage>
</organism>
<proteinExistence type="predicted"/>
<gene>
    <name evidence="3" type="ORF">BQ4739_LOCUS14766</name>
</gene>
<dbReference type="AlphaFoldDB" id="A0A383WA43"/>
<evidence type="ECO:0000259" key="2">
    <source>
        <dbReference type="Pfam" id="PF13369"/>
    </source>
</evidence>
<feature type="region of interest" description="Disordered" evidence="1">
    <location>
        <begin position="57"/>
        <end position="82"/>
    </location>
</feature>
<sequence length="487" mass="50342">MEEEEEQPAAASWEDSSSDEAAEAQLAAAASQAQHLDCMMAGFQAFLQYQQLVSSSTTDSNSPLLAQPEQQQQQQQELQERSELADAGAMIPLESIGSTGSSSSSGSSNDPASPIDLLHCAVLIARHAYPAADLEQIRAAVAALGACAAAVAAASSSGSSSSRVRALAAAVSHVLYEVEGFQGAVDDYYSPDSQCINRLLETKQGSPALLALLHKLVAAAAGLELAAVTLPGHTFLQPLSPTQPSSSSSSAVEWVASPYLIDPFNAGQVCSSSVVEARLSACWGYPGQMLRLNADHITLPQGASSSSSSSADISWRGDRALLVRLLKNLRESYYGPLPISGRIRWAMHLRHTGAGSSSSSSSNSAAASEAAAVLDKLIAAAAAAASITSSLGSSSSSSDADGEAVAAMPGGRELLTGALAVVRYHRATAPHEARLVRDEGYILHLLGRSAEGSDLLQQYLAAAPAAADMPRVQEFVVAGRAAQTPEA</sequence>
<reference evidence="3 4" key="1">
    <citation type="submission" date="2016-10" db="EMBL/GenBank/DDBJ databases">
        <authorList>
            <person name="Cai Z."/>
        </authorList>
    </citation>
    <scope>NUCLEOTIDE SEQUENCE [LARGE SCALE GENOMIC DNA]</scope>
</reference>
<dbReference type="InterPro" id="IPR032698">
    <property type="entry name" value="SirB1_N"/>
</dbReference>